<evidence type="ECO:0000256" key="6">
    <source>
        <dbReference type="ARBA" id="ARBA00022734"/>
    </source>
</evidence>
<evidence type="ECO:0000256" key="8">
    <source>
        <dbReference type="ARBA" id="ARBA00022859"/>
    </source>
</evidence>
<keyword evidence="3" id="KW-0399">Innate immunity</keyword>
<evidence type="ECO:0000256" key="12">
    <source>
        <dbReference type="ARBA" id="ARBA00023136"/>
    </source>
</evidence>
<proteinExistence type="predicted"/>
<accession>A0A2Y9H3F2</accession>
<keyword evidence="9" id="KW-0735">Signal-anchor</keyword>
<evidence type="ECO:0000259" key="17">
    <source>
        <dbReference type="PROSITE" id="PS50041"/>
    </source>
</evidence>
<dbReference type="RefSeq" id="XP_021546161.1">
    <property type="nucleotide sequence ID" value="XM_021690486.1"/>
</dbReference>
<feature type="transmembrane region" description="Helical" evidence="16">
    <location>
        <begin position="45"/>
        <end position="66"/>
    </location>
</feature>
<dbReference type="FunFam" id="3.10.100.10:FF:000024">
    <property type="entry name" value="C-type lectin domain family 4 member A"/>
    <property type="match status" value="1"/>
</dbReference>
<keyword evidence="14" id="KW-0325">Glycoprotein</keyword>
<evidence type="ECO:0000256" key="4">
    <source>
        <dbReference type="ARBA" id="ARBA00022692"/>
    </source>
</evidence>
<gene>
    <name evidence="19" type="primary">LOC110580835</name>
</gene>
<dbReference type="GO" id="GO:0045087">
    <property type="term" value="P:innate immune response"/>
    <property type="evidence" value="ECO:0007669"/>
    <property type="project" value="UniProtKB-KW"/>
</dbReference>
<dbReference type="PANTHER" id="PTHR45710">
    <property type="entry name" value="C-TYPE LECTIN DOMAIN-CONTAINING PROTEIN 180"/>
    <property type="match status" value="1"/>
</dbReference>
<dbReference type="GO" id="GO:0030246">
    <property type="term" value="F:carbohydrate binding"/>
    <property type="evidence" value="ECO:0007669"/>
    <property type="project" value="UniProtKB-KW"/>
</dbReference>
<dbReference type="InParanoid" id="A0A2Y9H3F2"/>
<dbReference type="PANTHER" id="PTHR45710:SF20">
    <property type="entry name" value="C-TYPE LECTIN DOMAIN FAMILY 2, MEMBER M"/>
    <property type="match status" value="1"/>
</dbReference>
<evidence type="ECO:0000313" key="19">
    <source>
        <dbReference type="RefSeq" id="XP_021546161.1"/>
    </source>
</evidence>
<dbReference type="GO" id="GO:0002250">
    <property type="term" value="P:adaptive immune response"/>
    <property type="evidence" value="ECO:0007669"/>
    <property type="project" value="UniProtKB-KW"/>
</dbReference>
<dbReference type="InterPro" id="IPR016186">
    <property type="entry name" value="C-type_lectin-like/link_sf"/>
</dbReference>
<keyword evidence="11" id="KW-1064">Adaptive immunity</keyword>
<evidence type="ECO:0000256" key="10">
    <source>
        <dbReference type="ARBA" id="ARBA00022989"/>
    </source>
</evidence>
<protein>
    <submittedName>
        <fullName evidence="19">C-type lectin domain family 4 member A-like</fullName>
    </submittedName>
</protein>
<reference evidence="19" key="1">
    <citation type="submission" date="2025-08" db="UniProtKB">
        <authorList>
            <consortium name="RefSeq"/>
        </authorList>
    </citation>
    <scope>IDENTIFICATION</scope>
    <source>
        <tissue evidence="19">Blood</tissue>
    </source>
</reference>
<keyword evidence="12 16" id="KW-0472">Membrane</keyword>
<keyword evidence="5" id="KW-0479">Metal-binding</keyword>
<dbReference type="STRING" id="29088.A0A2Y9H3F2"/>
<dbReference type="AlphaFoldDB" id="A0A2Y9H3F2"/>
<evidence type="ECO:0000256" key="9">
    <source>
        <dbReference type="ARBA" id="ARBA00022968"/>
    </source>
</evidence>
<evidence type="ECO:0000256" key="16">
    <source>
        <dbReference type="SAM" id="Phobius"/>
    </source>
</evidence>
<feature type="region of interest" description="Disordered" evidence="15">
    <location>
        <begin position="1"/>
        <end position="39"/>
    </location>
</feature>
<evidence type="ECO:0000256" key="15">
    <source>
        <dbReference type="SAM" id="MobiDB-lite"/>
    </source>
</evidence>
<dbReference type="Proteomes" id="UP000248481">
    <property type="component" value="Chromosome 5"/>
</dbReference>
<sequence length="204" mass="23804">MTSETTYAELSFKNESKSSSTKSWPPAAPKEKTSPHKSNPSFPKLLFASLLVLLLLLAISFFITFIKKDWSCCPKAWKSFSSNCYFISTIIRNWTESERNCSEMKAHLLVINTKDEQDFIFQNLDTYSAYYIGLSDPKGKRDWKWVDQTPYNESVTFWHSGEPRNLDEGCVKLHFRYLTRKWGWNNVPCNGHHKSMCKVMKIYL</sequence>
<dbReference type="PROSITE" id="PS00615">
    <property type="entry name" value="C_TYPE_LECTIN_1"/>
    <property type="match status" value="1"/>
</dbReference>
<dbReference type="GO" id="GO:0046872">
    <property type="term" value="F:metal ion binding"/>
    <property type="evidence" value="ECO:0007669"/>
    <property type="project" value="UniProtKB-KW"/>
</dbReference>
<organism evidence="18 19">
    <name type="scientific">Neomonachus schauinslandi</name>
    <name type="common">Hawaiian monk seal</name>
    <name type="synonym">Monachus schauinslandi</name>
    <dbReference type="NCBI Taxonomy" id="29088"/>
    <lineage>
        <taxon>Eukaryota</taxon>
        <taxon>Metazoa</taxon>
        <taxon>Chordata</taxon>
        <taxon>Craniata</taxon>
        <taxon>Vertebrata</taxon>
        <taxon>Euteleostomi</taxon>
        <taxon>Mammalia</taxon>
        <taxon>Eutheria</taxon>
        <taxon>Laurasiatheria</taxon>
        <taxon>Carnivora</taxon>
        <taxon>Caniformia</taxon>
        <taxon>Pinnipedia</taxon>
        <taxon>Phocidae</taxon>
        <taxon>Monachinae</taxon>
        <taxon>Monachini</taxon>
        <taxon>Neomonachus</taxon>
    </lineage>
</organism>
<evidence type="ECO:0000256" key="2">
    <source>
        <dbReference type="ARBA" id="ARBA00022475"/>
    </source>
</evidence>
<evidence type="ECO:0000256" key="5">
    <source>
        <dbReference type="ARBA" id="ARBA00022723"/>
    </source>
</evidence>
<name>A0A2Y9H3F2_NEOSC</name>
<comment type="subcellular location">
    <subcellularLocation>
        <location evidence="1">Cell membrane</location>
        <topology evidence="1">Single-pass type II membrane protein</topology>
    </subcellularLocation>
</comment>
<dbReference type="GO" id="GO:0005886">
    <property type="term" value="C:plasma membrane"/>
    <property type="evidence" value="ECO:0007669"/>
    <property type="project" value="UniProtKB-SubCell"/>
</dbReference>
<dbReference type="CDD" id="cd03590">
    <property type="entry name" value="CLECT_DC-SIGN_like"/>
    <property type="match status" value="1"/>
</dbReference>
<dbReference type="Pfam" id="PF00059">
    <property type="entry name" value="Lectin_C"/>
    <property type="match status" value="1"/>
</dbReference>
<keyword evidence="18" id="KW-1185">Reference proteome</keyword>
<dbReference type="SMART" id="SM00034">
    <property type="entry name" value="CLECT"/>
    <property type="match status" value="1"/>
</dbReference>
<dbReference type="PROSITE" id="PS50041">
    <property type="entry name" value="C_TYPE_LECTIN_2"/>
    <property type="match status" value="1"/>
</dbReference>
<keyword evidence="8" id="KW-0391">Immunity</keyword>
<dbReference type="InterPro" id="IPR001304">
    <property type="entry name" value="C-type_lectin-like"/>
</dbReference>
<dbReference type="Gene3D" id="3.10.100.10">
    <property type="entry name" value="Mannose-Binding Protein A, subunit A"/>
    <property type="match status" value="1"/>
</dbReference>
<dbReference type="InterPro" id="IPR033989">
    <property type="entry name" value="CD209-like_CTLD"/>
</dbReference>
<evidence type="ECO:0000256" key="11">
    <source>
        <dbReference type="ARBA" id="ARBA00023130"/>
    </source>
</evidence>
<keyword evidence="7" id="KW-0106">Calcium</keyword>
<evidence type="ECO:0000256" key="1">
    <source>
        <dbReference type="ARBA" id="ARBA00004401"/>
    </source>
</evidence>
<keyword evidence="6" id="KW-0430">Lectin</keyword>
<dbReference type="InterPro" id="IPR016187">
    <property type="entry name" value="CTDL_fold"/>
</dbReference>
<keyword evidence="10 16" id="KW-1133">Transmembrane helix</keyword>
<evidence type="ECO:0000256" key="3">
    <source>
        <dbReference type="ARBA" id="ARBA00022588"/>
    </source>
</evidence>
<dbReference type="InterPro" id="IPR050828">
    <property type="entry name" value="C-type_lectin/matrix_domain"/>
</dbReference>
<evidence type="ECO:0000256" key="7">
    <source>
        <dbReference type="ARBA" id="ARBA00022837"/>
    </source>
</evidence>
<dbReference type="SUPFAM" id="SSF56436">
    <property type="entry name" value="C-type lectin-like"/>
    <property type="match status" value="1"/>
</dbReference>
<dbReference type="GeneID" id="110580835"/>
<dbReference type="InterPro" id="IPR018378">
    <property type="entry name" value="C-type_lectin_CS"/>
</dbReference>
<evidence type="ECO:0000256" key="14">
    <source>
        <dbReference type="ARBA" id="ARBA00023180"/>
    </source>
</evidence>
<feature type="domain" description="C-type lectin" evidence="17">
    <location>
        <begin position="80"/>
        <end position="198"/>
    </location>
</feature>
<evidence type="ECO:0000313" key="18">
    <source>
        <dbReference type="Proteomes" id="UP000248481"/>
    </source>
</evidence>
<keyword evidence="4 16" id="KW-0812">Transmembrane</keyword>
<evidence type="ECO:0000256" key="13">
    <source>
        <dbReference type="ARBA" id="ARBA00023157"/>
    </source>
</evidence>
<keyword evidence="2" id="KW-1003">Cell membrane</keyword>
<keyword evidence="13" id="KW-1015">Disulfide bond</keyword>
<dbReference type="KEGG" id="nsu:110580835"/>